<sequence>MDGMDTDDLINPFIQSSLDNIQLFKTKVFKLIEAQNQYFELIQQKRPAVDVKFDVLLPGADYRLELMDNQRLIAVPEPNLPVNNSQLLISIDHHTQQLNLWQFVSESMVVFIDKYRLGQTTMVVGGDPADHQCVKLKSFVIRTGHRNKYRLKVIALFRHKNQPFSVGTGDFLLILSINFIVQQGSSPSWVNNIILQTNFIEEQVIKFERIPDFDILYHSRSQIYLSLIQNSEDSNYKYELSVYQLINDKIFDKIAWQISDYILNANLVKLTTMDNSVYLICSYDHKASSASSVFIPDETGDIGHHDNFLNVFKLIEHVDHENDDGHYGAHRLLFISSVNNLTRLDNEPQSIHHLSGNNDFIFILKPNDIEVYWWDGHSLLYYDTIVDDYGTNTWIRSFALAKLMDQPPLIMSTEGRSLNLYYKVYSKFIHHQLDLMIDWNQNYLDQVEIFTSNRQYFVWLKFATDKNGDGQPDFYCQFARVQSRQPESNEQIHNLDTCLMDLRERIDRGLQTVRTLKRKSENLLVISSEQPYIDVDVEVGTLETSRVIPEQVSLKVPGKITKGDRVVIFLDSVNGRLDHLENRINQTVMLKSTNQTVSSPVEFHHPIQAESLLVSSMESHFYLNDINFDVYANGSLSLNGDQTVEVPLRFMNGMQINQLNVDQINGIPVKSAMLTTINSPTQFVATNVRHYYHRLELFNGTTATQINDVRLVDLYQDRPYAIQLLRGWKTFANLTVEQVVVDTNVNNLNFHDFLSKIVWLDHPNITMQQLQGDGWSFSGQRLWIQNLSLSNRINDRINFDHFINNTARLDIPGMLTIKTPLHFQNPVQVNGNLMVTGSINGFNLNDDILLTKGDQDFTRKPLYTKPLEFQASSTKFHNLTIELLNNRFRPENFLLRRKPTLHKVYLRRKYFNNDLFVHGNVNVRPQSLTNNIDLSDLYYKLDTMVSMSTPVMAKQIIIGEAMFTNYFNQFDWLYVRQKLSNVLLRNKPQTFAIPLTYAGPLSVSNLTFNYYGNNNLRFPQDFIGRNDDSGDEIIISGAKYFQQPITVDNIHLGMNGTVNGVRIGQHFKSMVHLNGNESIAGLKTFSNLVIKGNLYVGDQKINGYNLNDTIDVSSDAPMQTIKNPLWFTNVIVQQDFSVKALTINRTVNGVHYERFWADSVQKPT</sequence>
<feature type="non-terminal residue" evidence="1">
    <location>
        <position position="1164"/>
    </location>
</feature>
<dbReference type="AlphaFoldDB" id="A0A1Y3BFR8"/>
<dbReference type="EMBL" id="MUJZ01021824">
    <property type="protein sequence ID" value="OTF79702.1"/>
    <property type="molecule type" value="Genomic_DNA"/>
</dbReference>
<organism evidence="1 2">
    <name type="scientific">Euroglyphus maynei</name>
    <name type="common">Mayne's house dust mite</name>
    <dbReference type="NCBI Taxonomy" id="6958"/>
    <lineage>
        <taxon>Eukaryota</taxon>
        <taxon>Metazoa</taxon>
        <taxon>Ecdysozoa</taxon>
        <taxon>Arthropoda</taxon>
        <taxon>Chelicerata</taxon>
        <taxon>Arachnida</taxon>
        <taxon>Acari</taxon>
        <taxon>Acariformes</taxon>
        <taxon>Sarcoptiformes</taxon>
        <taxon>Astigmata</taxon>
        <taxon>Psoroptidia</taxon>
        <taxon>Analgoidea</taxon>
        <taxon>Pyroglyphidae</taxon>
        <taxon>Pyroglyphinae</taxon>
        <taxon>Euroglyphus</taxon>
    </lineage>
</organism>
<accession>A0A1Y3BFR8</accession>
<dbReference type="Gene3D" id="6.10.140.2190">
    <property type="match status" value="1"/>
</dbReference>
<gene>
    <name evidence="1" type="ORF">BLA29_000719</name>
</gene>
<proteinExistence type="predicted"/>
<comment type="caution">
    <text evidence="1">The sequence shown here is derived from an EMBL/GenBank/DDBJ whole genome shotgun (WGS) entry which is preliminary data.</text>
</comment>
<evidence type="ECO:0000313" key="2">
    <source>
        <dbReference type="Proteomes" id="UP000194236"/>
    </source>
</evidence>
<protein>
    <submittedName>
        <fullName evidence="1">Uncharacterized protein</fullName>
    </submittedName>
</protein>
<reference evidence="1 2" key="1">
    <citation type="submission" date="2017-03" db="EMBL/GenBank/DDBJ databases">
        <title>Genome Survey of Euroglyphus maynei.</title>
        <authorList>
            <person name="Arlian L.G."/>
            <person name="Morgan M.S."/>
            <person name="Rider S.D."/>
        </authorList>
    </citation>
    <scope>NUCLEOTIDE SEQUENCE [LARGE SCALE GENOMIC DNA]</scope>
    <source>
        <strain evidence="1">Arlian Lab</strain>
        <tissue evidence="1">Whole body</tissue>
    </source>
</reference>
<keyword evidence="2" id="KW-1185">Reference proteome</keyword>
<dbReference type="Proteomes" id="UP000194236">
    <property type="component" value="Unassembled WGS sequence"/>
</dbReference>
<name>A0A1Y3BFR8_EURMA</name>
<evidence type="ECO:0000313" key="1">
    <source>
        <dbReference type="EMBL" id="OTF79702.1"/>
    </source>
</evidence>
<dbReference type="OrthoDB" id="6022258at2759"/>